<evidence type="ECO:0000313" key="5">
    <source>
        <dbReference type="EMBL" id="KAL2521574.1"/>
    </source>
</evidence>
<name>A0ABD1U979_9LAMI</name>
<proteinExistence type="predicted"/>
<keyword evidence="6" id="KW-1185">Reference proteome</keyword>
<evidence type="ECO:0000256" key="2">
    <source>
        <dbReference type="ARBA" id="ARBA00023136"/>
    </source>
</evidence>
<dbReference type="GO" id="GO:0016020">
    <property type="term" value="C:membrane"/>
    <property type="evidence" value="ECO:0007669"/>
    <property type="project" value="UniProtKB-SubCell"/>
</dbReference>
<feature type="region of interest" description="Disordered" evidence="3">
    <location>
        <begin position="1"/>
        <end position="30"/>
    </location>
</feature>
<gene>
    <name evidence="5" type="ORF">Fot_25497</name>
</gene>
<dbReference type="AlphaFoldDB" id="A0ABD1U979"/>
<comment type="subcellular location">
    <subcellularLocation>
        <location evidence="1">Membrane</location>
    </subcellularLocation>
</comment>
<evidence type="ECO:0000256" key="1">
    <source>
        <dbReference type="ARBA" id="ARBA00004370"/>
    </source>
</evidence>
<evidence type="ECO:0000313" key="6">
    <source>
        <dbReference type="Proteomes" id="UP001604277"/>
    </source>
</evidence>
<keyword evidence="2 4" id="KW-0472">Membrane</keyword>
<reference evidence="6" key="1">
    <citation type="submission" date="2024-07" db="EMBL/GenBank/DDBJ databases">
        <title>Two chromosome-level genome assemblies of Korean endemic species Abeliophyllum distichum and Forsythia ovata (Oleaceae).</title>
        <authorList>
            <person name="Jang H."/>
        </authorList>
    </citation>
    <scope>NUCLEOTIDE SEQUENCE [LARGE SCALE GENOMIC DNA]</scope>
</reference>
<dbReference type="Proteomes" id="UP001604277">
    <property type="component" value="Unassembled WGS sequence"/>
</dbReference>
<evidence type="ECO:0000256" key="3">
    <source>
        <dbReference type="SAM" id="MobiDB-lite"/>
    </source>
</evidence>
<protein>
    <submittedName>
        <fullName evidence="5">Hydroxyproline-rich glycoprotein family protein</fullName>
    </submittedName>
</protein>
<evidence type="ECO:0000256" key="4">
    <source>
        <dbReference type="SAM" id="Phobius"/>
    </source>
</evidence>
<dbReference type="EMBL" id="JBFOLJ010000007">
    <property type="protein sequence ID" value="KAL2521574.1"/>
    <property type="molecule type" value="Genomic_DNA"/>
</dbReference>
<accession>A0ABD1U979</accession>
<keyword evidence="4" id="KW-1133">Transmembrane helix</keyword>
<feature type="transmembrane region" description="Helical" evidence="4">
    <location>
        <begin position="78"/>
        <end position="102"/>
    </location>
</feature>
<sequence>MEERDCPSDDEKDEPPPSNSMIPVPGPLPLENSETYIVQIPRDQVYRIPPPENSKIYDNYRRPSHDQKKKTNFGGSCWWIILAFAIIALTVGISVGVVRALYNPKYPTFSVKQIHVKNLEKFINGGHHGSGHSPEYDVTLQAHNPNDRMDVSYKGAAGKASLEFKKQKIAQGGVPNLTQEPNSSKKISLILHGTKGPISNDIKKSLKDKKKTQNPCI</sequence>
<dbReference type="PANTHER" id="PTHR31234">
    <property type="entry name" value="LATE EMBRYOGENESIS ABUNDANT (LEA) HYDROXYPROLINE-RICH GLYCOPROTEIN FAMILY"/>
    <property type="match status" value="1"/>
</dbReference>
<comment type="caution">
    <text evidence="5">The sequence shown here is derived from an EMBL/GenBank/DDBJ whole genome shotgun (WGS) entry which is preliminary data.</text>
</comment>
<dbReference type="InterPro" id="IPR044839">
    <property type="entry name" value="NDR1-like"/>
</dbReference>
<organism evidence="5 6">
    <name type="scientific">Forsythia ovata</name>
    <dbReference type="NCBI Taxonomy" id="205694"/>
    <lineage>
        <taxon>Eukaryota</taxon>
        <taxon>Viridiplantae</taxon>
        <taxon>Streptophyta</taxon>
        <taxon>Embryophyta</taxon>
        <taxon>Tracheophyta</taxon>
        <taxon>Spermatophyta</taxon>
        <taxon>Magnoliopsida</taxon>
        <taxon>eudicotyledons</taxon>
        <taxon>Gunneridae</taxon>
        <taxon>Pentapetalae</taxon>
        <taxon>asterids</taxon>
        <taxon>lamiids</taxon>
        <taxon>Lamiales</taxon>
        <taxon>Oleaceae</taxon>
        <taxon>Forsythieae</taxon>
        <taxon>Forsythia</taxon>
    </lineage>
</organism>
<dbReference type="PANTHER" id="PTHR31234:SF68">
    <property type="entry name" value="EXPRESSED PROTEIN"/>
    <property type="match status" value="1"/>
</dbReference>
<keyword evidence="4" id="KW-0812">Transmembrane</keyword>